<gene>
    <name evidence="2" type="primary">LOC111135673</name>
</gene>
<reference evidence="2" key="1">
    <citation type="submission" date="2025-08" db="UniProtKB">
        <authorList>
            <consortium name="RefSeq"/>
        </authorList>
    </citation>
    <scope>IDENTIFICATION</scope>
    <source>
        <tissue evidence="2">Whole sample</tissue>
    </source>
</reference>
<protein>
    <submittedName>
        <fullName evidence="2">Uncharacterized protein LOC111135673 isoform X1</fullName>
    </submittedName>
</protein>
<dbReference type="Proteomes" id="UP000694844">
    <property type="component" value="Chromosome 5"/>
</dbReference>
<organism evidence="1 2">
    <name type="scientific">Crassostrea virginica</name>
    <name type="common">Eastern oyster</name>
    <dbReference type="NCBI Taxonomy" id="6565"/>
    <lineage>
        <taxon>Eukaryota</taxon>
        <taxon>Metazoa</taxon>
        <taxon>Spiralia</taxon>
        <taxon>Lophotrochozoa</taxon>
        <taxon>Mollusca</taxon>
        <taxon>Bivalvia</taxon>
        <taxon>Autobranchia</taxon>
        <taxon>Pteriomorphia</taxon>
        <taxon>Ostreida</taxon>
        <taxon>Ostreoidea</taxon>
        <taxon>Ostreidae</taxon>
        <taxon>Crassostrea</taxon>
    </lineage>
</organism>
<dbReference type="GeneID" id="111135673"/>
<sequence length="274" mass="31155">MVTAFVKIRKIHAQIEKNIQDKDNTKEMRKNFEKKLTIVHTTLKNISEKMSNEKVRISFDVKHSVKTVEGRDRLREQMKDLTQRQNTLKDLLLKQAELTKSLKQNPDDQEAWSQRRQETIRSNILTNKVNEWMSKNPGIMKEASETNHSTVHVSNANISAQVNFENVVHSSNSEQQVLRLPSTARIQSGSKDIVNTQIPKSNKGPTMIPTILERPPENSKASSHSIQQLKNAAEIGKNQTVHVICVNPKTSNLKNIGPDLAQRNSISLLLDIHH</sequence>
<dbReference type="OrthoDB" id="5980061at2759"/>
<dbReference type="AlphaFoldDB" id="A0A8B8ENZ4"/>
<keyword evidence="1" id="KW-1185">Reference proteome</keyword>
<dbReference type="RefSeq" id="XP_022341650.1">
    <property type="nucleotide sequence ID" value="XM_022485942.1"/>
</dbReference>
<accession>A0A8B8ENZ4</accession>
<proteinExistence type="predicted"/>
<dbReference type="KEGG" id="cvn:111135673"/>
<name>A0A8B8ENZ4_CRAVI</name>
<evidence type="ECO:0000313" key="1">
    <source>
        <dbReference type="Proteomes" id="UP000694844"/>
    </source>
</evidence>
<evidence type="ECO:0000313" key="2">
    <source>
        <dbReference type="RefSeq" id="XP_022341650.1"/>
    </source>
</evidence>